<protein>
    <submittedName>
        <fullName evidence="2">SipW-dependent-type signal peptide-containing protein</fullName>
    </submittedName>
</protein>
<evidence type="ECO:0000256" key="1">
    <source>
        <dbReference type="SAM" id="Phobius"/>
    </source>
</evidence>
<comment type="caution">
    <text evidence="2">The sequence shown here is derived from an EMBL/GenBank/DDBJ whole genome shotgun (WGS) entry which is preliminary data.</text>
</comment>
<proteinExistence type="predicted"/>
<keyword evidence="3" id="KW-1185">Reference proteome</keyword>
<accession>A0ABW3TKW0</accession>
<sequence>MSIEYVVVACGQSIVEVFSTRRYKGVLLMSLNEAEKAENPRRGWTKARAILAGGLVLGVGAAITLAAWTDTEWARGIFSSGNFGIEGSTDGSTFDDHPTSAAPATLSFEVGANKLSPESAVYAGFAVRLEANSDYAGMVTVEQDMTAALAGTTASYVYTTSAGCDATTFQTGTDANVPTFELAALDDPTYLCFQVSADDTLAQGQSGSITWTFTAESGATL</sequence>
<reference evidence="3" key="1">
    <citation type="journal article" date="2019" name="Int. J. Syst. Evol. Microbiol.">
        <title>The Global Catalogue of Microorganisms (GCM) 10K type strain sequencing project: providing services to taxonomists for standard genome sequencing and annotation.</title>
        <authorList>
            <consortium name="The Broad Institute Genomics Platform"/>
            <consortium name="The Broad Institute Genome Sequencing Center for Infectious Disease"/>
            <person name="Wu L."/>
            <person name="Ma J."/>
        </authorList>
    </citation>
    <scope>NUCLEOTIDE SEQUENCE [LARGE SCALE GENOMIC DNA]</scope>
    <source>
        <strain evidence="3">CCUG 50213</strain>
    </source>
</reference>
<organism evidence="2 3">
    <name type="scientific">Leucobacter albus</name>
    <dbReference type="NCBI Taxonomy" id="272210"/>
    <lineage>
        <taxon>Bacteria</taxon>
        <taxon>Bacillati</taxon>
        <taxon>Actinomycetota</taxon>
        <taxon>Actinomycetes</taxon>
        <taxon>Micrococcales</taxon>
        <taxon>Microbacteriaceae</taxon>
        <taxon>Leucobacter</taxon>
    </lineage>
</organism>
<dbReference type="Proteomes" id="UP001597181">
    <property type="component" value="Unassembled WGS sequence"/>
</dbReference>
<keyword evidence="1" id="KW-1133">Transmembrane helix</keyword>
<evidence type="ECO:0000313" key="3">
    <source>
        <dbReference type="Proteomes" id="UP001597181"/>
    </source>
</evidence>
<keyword evidence="1" id="KW-0472">Membrane</keyword>
<dbReference type="EMBL" id="JBHTLY010000002">
    <property type="protein sequence ID" value="MFD1201341.1"/>
    <property type="molecule type" value="Genomic_DNA"/>
</dbReference>
<dbReference type="RefSeq" id="WP_343957447.1">
    <property type="nucleotide sequence ID" value="NZ_BAAAKZ010000001.1"/>
</dbReference>
<name>A0ABW3TKW0_9MICO</name>
<dbReference type="InterPro" id="IPR023833">
    <property type="entry name" value="Signal_pept_SipW-depend-type"/>
</dbReference>
<keyword evidence="1" id="KW-0812">Transmembrane</keyword>
<gene>
    <name evidence="2" type="ORF">ACFQ3U_05470</name>
</gene>
<dbReference type="NCBIfam" id="TIGR04088">
    <property type="entry name" value="cognate_SipW"/>
    <property type="match status" value="1"/>
</dbReference>
<evidence type="ECO:0000313" key="2">
    <source>
        <dbReference type="EMBL" id="MFD1201341.1"/>
    </source>
</evidence>
<feature type="transmembrane region" description="Helical" evidence="1">
    <location>
        <begin position="49"/>
        <end position="68"/>
    </location>
</feature>